<evidence type="ECO:0000256" key="1">
    <source>
        <dbReference type="SAM" id="Phobius"/>
    </source>
</evidence>
<keyword evidence="1" id="KW-0812">Transmembrane</keyword>
<accession>A0A2T0LCW1</accession>
<proteinExistence type="predicted"/>
<dbReference type="EMBL" id="PVNE01000019">
    <property type="protein sequence ID" value="PRX39850.1"/>
    <property type="molecule type" value="Genomic_DNA"/>
</dbReference>
<keyword evidence="1" id="KW-1133">Transmembrane helix</keyword>
<dbReference type="RefSeq" id="WP_106345725.1">
    <property type="nucleotide sequence ID" value="NZ_PVNE01000019.1"/>
</dbReference>
<organism evidence="3 4">
    <name type="scientific">Planifilum fimeticola</name>
    <dbReference type="NCBI Taxonomy" id="201975"/>
    <lineage>
        <taxon>Bacteria</taxon>
        <taxon>Bacillati</taxon>
        <taxon>Bacillota</taxon>
        <taxon>Bacilli</taxon>
        <taxon>Bacillales</taxon>
        <taxon>Thermoactinomycetaceae</taxon>
        <taxon>Planifilum</taxon>
    </lineage>
</organism>
<name>A0A2T0LCW1_9BACL</name>
<dbReference type="Pfam" id="PF07811">
    <property type="entry name" value="TadE"/>
    <property type="match status" value="1"/>
</dbReference>
<dbReference type="OrthoDB" id="9805070at2"/>
<feature type="domain" description="TadE-like" evidence="2">
    <location>
        <begin position="17"/>
        <end position="59"/>
    </location>
</feature>
<keyword evidence="1" id="KW-0472">Membrane</keyword>
<keyword evidence="4" id="KW-1185">Reference proteome</keyword>
<gene>
    <name evidence="3" type="ORF">CLV97_1198</name>
</gene>
<feature type="transmembrane region" description="Helical" evidence="1">
    <location>
        <begin position="21"/>
        <end position="48"/>
    </location>
</feature>
<reference evidence="3 4" key="1">
    <citation type="submission" date="2018-03" db="EMBL/GenBank/DDBJ databases">
        <title>Genomic Encyclopedia of Archaeal and Bacterial Type Strains, Phase II (KMG-II): from individual species to whole genera.</title>
        <authorList>
            <person name="Goeker M."/>
        </authorList>
    </citation>
    <scope>NUCLEOTIDE SEQUENCE [LARGE SCALE GENOMIC DNA]</scope>
    <source>
        <strain evidence="3 4">DSM 44946</strain>
    </source>
</reference>
<evidence type="ECO:0000259" key="2">
    <source>
        <dbReference type="Pfam" id="PF07811"/>
    </source>
</evidence>
<evidence type="ECO:0000313" key="4">
    <source>
        <dbReference type="Proteomes" id="UP000237797"/>
    </source>
</evidence>
<evidence type="ECO:0000313" key="3">
    <source>
        <dbReference type="EMBL" id="PRX39850.1"/>
    </source>
</evidence>
<sequence>MPVFIKRLLHPLKERSGSSTVEFVLVIPFFLLMALVVWQFAVAGLAVLDTQAALRDAVRVAAIEKDPGAAIQQAKASFGKSGAYRASFDVNIGSDRAIVTAKTEVDIVFLSGLPPITFTRSAVAPVLD</sequence>
<protein>
    <submittedName>
        <fullName evidence="3">TadE-like protein</fullName>
    </submittedName>
</protein>
<comment type="caution">
    <text evidence="3">The sequence shown here is derived from an EMBL/GenBank/DDBJ whole genome shotgun (WGS) entry which is preliminary data.</text>
</comment>
<dbReference type="InterPro" id="IPR012495">
    <property type="entry name" value="TadE-like_dom"/>
</dbReference>
<dbReference type="AlphaFoldDB" id="A0A2T0LCW1"/>
<dbReference type="Proteomes" id="UP000237797">
    <property type="component" value="Unassembled WGS sequence"/>
</dbReference>